<name>A0A8S5LS07_9CAUD</name>
<protein>
    <submittedName>
        <fullName evidence="2">Serine-rich and transmembrane domain-containing protein 1</fullName>
    </submittedName>
</protein>
<organism evidence="2">
    <name type="scientific">Siphoviridae sp. ct7EW56</name>
    <dbReference type="NCBI Taxonomy" id="2827562"/>
    <lineage>
        <taxon>Viruses</taxon>
        <taxon>Duplodnaviria</taxon>
        <taxon>Heunggongvirae</taxon>
        <taxon>Uroviricota</taxon>
        <taxon>Caudoviricetes</taxon>
    </lineage>
</organism>
<sequence length="33" mass="4012">MHKYITLSLYIYCAIFIKLSLYAFFLLYYIVAL</sequence>
<proteinExistence type="predicted"/>
<dbReference type="EMBL" id="BK015904">
    <property type="protein sequence ID" value="DAD72734.1"/>
    <property type="molecule type" value="Genomic_DNA"/>
</dbReference>
<reference evidence="2" key="1">
    <citation type="journal article" date="2021" name="Proc. Natl. Acad. Sci. U.S.A.">
        <title>A Catalog of Tens of Thousands of Viruses from Human Metagenomes Reveals Hidden Associations with Chronic Diseases.</title>
        <authorList>
            <person name="Tisza M.J."/>
            <person name="Buck C.B."/>
        </authorList>
    </citation>
    <scope>NUCLEOTIDE SEQUENCE</scope>
    <source>
        <strain evidence="2">Ct7EW56</strain>
    </source>
</reference>
<evidence type="ECO:0000313" key="2">
    <source>
        <dbReference type="EMBL" id="DAD72734.1"/>
    </source>
</evidence>
<keyword evidence="1" id="KW-0472">Membrane</keyword>
<keyword evidence="1" id="KW-1133">Transmembrane helix</keyword>
<evidence type="ECO:0000256" key="1">
    <source>
        <dbReference type="SAM" id="Phobius"/>
    </source>
</evidence>
<keyword evidence="1 2" id="KW-0812">Transmembrane</keyword>
<accession>A0A8S5LS07</accession>
<feature type="transmembrane region" description="Helical" evidence="1">
    <location>
        <begin position="7"/>
        <end position="31"/>
    </location>
</feature>